<reference evidence="3" key="1">
    <citation type="journal article" date="2019" name="Int. J. Syst. Evol. Microbiol.">
        <title>The Global Catalogue of Microorganisms (GCM) 10K type strain sequencing project: providing services to taxonomists for standard genome sequencing and annotation.</title>
        <authorList>
            <consortium name="The Broad Institute Genomics Platform"/>
            <consortium name="The Broad Institute Genome Sequencing Center for Infectious Disease"/>
            <person name="Wu L."/>
            <person name="Ma J."/>
        </authorList>
    </citation>
    <scope>NUCLEOTIDE SEQUENCE [LARGE SCALE GENOMIC DNA]</scope>
    <source>
        <strain evidence="3">CCUG 36956</strain>
    </source>
</reference>
<organism evidence="2 3">
    <name type="scientific">Herminiimonas aquatilis</name>
    <dbReference type="NCBI Taxonomy" id="345342"/>
    <lineage>
        <taxon>Bacteria</taxon>
        <taxon>Pseudomonadati</taxon>
        <taxon>Pseudomonadota</taxon>
        <taxon>Betaproteobacteria</taxon>
        <taxon>Burkholderiales</taxon>
        <taxon>Oxalobacteraceae</taxon>
        <taxon>Herminiimonas</taxon>
    </lineage>
</organism>
<protein>
    <submittedName>
        <fullName evidence="2">Uncharacterized protein</fullName>
    </submittedName>
</protein>
<sequence length="123" mass="13896">MKFTQIITSPERIIADCCGLNIYQQFDADFAIHSKGEVTMNIHDEHAAFSNELKRRFEEFTVWAIANWPDKDTPPTSRDFDVARKEIAAVTKRDFDIGARNAAIPEPEDAGPQYVSVSPAPWP</sequence>
<evidence type="ECO:0000313" key="2">
    <source>
        <dbReference type="EMBL" id="MFC7297227.1"/>
    </source>
</evidence>
<dbReference type="Proteomes" id="UP001596379">
    <property type="component" value="Unassembled WGS sequence"/>
</dbReference>
<dbReference type="EMBL" id="JBHTCC010000001">
    <property type="protein sequence ID" value="MFC7297227.1"/>
    <property type="molecule type" value="Genomic_DNA"/>
</dbReference>
<gene>
    <name evidence="2" type="ORF">ACFQO0_02120</name>
</gene>
<accession>A0ABW2J275</accession>
<evidence type="ECO:0000313" key="3">
    <source>
        <dbReference type="Proteomes" id="UP001596379"/>
    </source>
</evidence>
<feature type="region of interest" description="Disordered" evidence="1">
    <location>
        <begin position="102"/>
        <end position="123"/>
    </location>
</feature>
<keyword evidence="3" id="KW-1185">Reference proteome</keyword>
<proteinExistence type="predicted"/>
<dbReference type="RefSeq" id="WP_382232398.1">
    <property type="nucleotide sequence ID" value="NZ_JBHTCC010000001.1"/>
</dbReference>
<name>A0ABW2J275_9BURK</name>
<evidence type="ECO:0000256" key="1">
    <source>
        <dbReference type="SAM" id="MobiDB-lite"/>
    </source>
</evidence>
<comment type="caution">
    <text evidence="2">The sequence shown here is derived from an EMBL/GenBank/DDBJ whole genome shotgun (WGS) entry which is preliminary data.</text>
</comment>